<dbReference type="GO" id="GO:0016075">
    <property type="term" value="P:rRNA catabolic process"/>
    <property type="evidence" value="ECO:0007669"/>
    <property type="project" value="TreeGrafter"/>
</dbReference>
<dbReference type="InterPro" id="IPR036345">
    <property type="entry name" value="ExoRNase_PH_dom2_sf"/>
</dbReference>
<comment type="subcellular location">
    <subcellularLocation>
        <location evidence="1">Nucleus</location>
    </subcellularLocation>
</comment>
<sequence length="269" mass="29111">MISRTDGRSDSSIRDPVLSFDNLARVDGSARFGFGPNAQALVSLSGPIEVRLAAEQASQATLEVHLRPIANVPATESKFLSSSLASILTTSLILTQNPRTLIQLVVQTLIPAPKWKDSLFASIINASTLALLNSGSIPMKGVICAVALGRVPESRYIVDPSDEEVETMNGGGCFAFVFSDVLDSSESSSKSTCIWSNWRSWSEGGGFDEQEVIRTRELAREAAEGVWERMKKLVHDAEHPPPKTFHGSLSKKAAVKATEHDVDDAKMEI</sequence>
<dbReference type="GO" id="GO:0003723">
    <property type="term" value="F:RNA binding"/>
    <property type="evidence" value="ECO:0007669"/>
    <property type="project" value="TreeGrafter"/>
</dbReference>
<dbReference type="EMBL" id="JAYKXP010000109">
    <property type="protein sequence ID" value="KAK7025981.1"/>
    <property type="molecule type" value="Genomic_DNA"/>
</dbReference>
<evidence type="ECO:0000256" key="3">
    <source>
        <dbReference type="ARBA" id="ARBA00022552"/>
    </source>
</evidence>
<feature type="domain" description="Exoribonuclease phosphorolytic" evidence="6">
    <location>
        <begin position="13"/>
        <end position="135"/>
    </location>
</feature>
<dbReference type="GO" id="GO:0071028">
    <property type="term" value="P:nuclear mRNA surveillance"/>
    <property type="evidence" value="ECO:0007669"/>
    <property type="project" value="TreeGrafter"/>
</dbReference>
<dbReference type="SUPFAM" id="SSF54211">
    <property type="entry name" value="Ribosomal protein S5 domain 2-like"/>
    <property type="match status" value="1"/>
</dbReference>
<dbReference type="InterPro" id="IPR027408">
    <property type="entry name" value="PNPase/RNase_PH_dom_sf"/>
</dbReference>
<keyword evidence="4" id="KW-0271">Exosome</keyword>
<dbReference type="InterPro" id="IPR001247">
    <property type="entry name" value="ExoRNase_PH_dom1"/>
</dbReference>
<accession>A0AAW0BH71</accession>
<name>A0AAW0BH71_9AGAR</name>
<dbReference type="GO" id="GO:0071051">
    <property type="term" value="P:poly(A)-dependent snoRNA 3'-end processing"/>
    <property type="evidence" value="ECO:0007669"/>
    <property type="project" value="TreeGrafter"/>
</dbReference>
<dbReference type="SUPFAM" id="SSF55666">
    <property type="entry name" value="Ribonuclease PH domain 2-like"/>
    <property type="match status" value="1"/>
</dbReference>
<dbReference type="InterPro" id="IPR020568">
    <property type="entry name" value="Ribosomal_Su5_D2-typ_SF"/>
</dbReference>
<comment type="caution">
    <text evidence="7">The sequence shown here is derived from an EMBL/GenBank/DDBJ whole genome shotgun (WGS) entry which is preliminary data.</text>
</comment>
<dbReference type="GO" id="GO:0006364">
    <property type="term" value="P:rRNA processing"/>
    <property type="evidence" value="ECO:0007669"/>
    <property type="project" value="UniProtKB-KW"/>
</dbReference>
<evidence type="ECO:0000313" key="7">
    <source>
        <dbReference type="EMBL" id="KAK7025981.1"/>
    </source>
</evidence>
<evidence type="ECO:0000313" key="8">
    <source>
        <dbReference type="Proteomes" id="UP001383192"/>
    </source>
</evidence>
<gene>
    <name evidence="7" type="ORF">VNI00_015811</name>
</gene>
<dbReference type="Proteomes" id="UP001383192">
    <property type="component" value="Unassembled WGS sequence"/>
</dbReference>
<protein>
    <recommendedName>
        <fullName evidence="6">Exoribonuclease phosphorolytic domain-containing protein</fullName>
    </recommendedName>
</protein>
<comment type="similarity">
    <text evidence="2">Belongs to the RNase PH family.</text>
</comment>
<dbReference type="PANTHER" id="PTHR11953:SF1">
    <property type="entry name" value="EXOSOME COMPLEX COMPONENT RRP46"/>
    <property type="match status" value="1"/>
</dbReference>
<keyword evidence="8" id="KW-1185">Reference proteome</keyword>
<dbReference type="GO" id="GO:0000177">
    <property type="term" value="C:cytoplasmic exosome (RNase complex)"/>
    <property type="evidence" value="ECO:0007669"/>
    <property type="project" value="TreeGrafter"/>
</dbReference>
<evidence type="ECO:0000256" key="2">
    <source>
        <dbReference type="ARBA" id="ARBA00006678"/>
    </source>
</evidence>
<proteinExistence type="inferred from homology"/>
<dbReference type="AlphaFoldDB" id="A0AAW0BH71"/>
<dbReference type="PANTHER" id="PTHR11953">
    <property type="entry name" value="EXOSOME COMPLEX COMPONENT"/>
    <property type="match status" value="1"/>
</dbReference>
<keyword evidence="5" id="KW-0539">Nucleus</keyword>
<organism evidence="7 8">
    <name type="scientific">Paramarasmius palmivorus</name>
    <dbReference type="NCBI Taxonomy" id="297713"/>
    <lineage>
        <taxon>Eukaryota</taxon>
        <taxon>Fungi</taxon>
        <taxon>Dikarya</taxon>
        <taxon>Basidiomycota</taxon>
        <taxon>Agaricomycotina</taxon>
        <taxon>Agaricomycetes</taxon>
        <taxon>Agaricomycetidae</taxon>
        <taxon>Agaricales</taxon>
        <taxon>Marasmiineae</taxon>
        <taxon>Marasmiaceae</taxon>
        <taxon>Paramarasmius</taxon>
    </lineage>
</organism>
<dbReference type="Pfam" id="PF01138">
    <property type="entry name" value="RNase_PH"/>
    <property type="match status" value="1"/>
</dbReference>
<dbReference type="GO" id="GO:0005730">
    <property type="term" value="C:nucleolus"/>
    <property type="evidence" value="ECO:0007669"/>
    <property type="project" value="TreeGrafter"/>
</dbReference>
<reference evidence="7 8" key="1">
    <citation type="submission" date="2024-01" db="EMBL/GenBank/DDBJ databases">
        <title>A draft genome for a cacao thread blight-causing isolate of Paramarasmius palmivorus.</title>
        <authorList>
            <person name="Baruah I.K."/>
            <person name="Bukari Y."/>
            <person name="Amoako-Attah I."/>
            <person name="Meinhardt L.W."/>
            <person name="Bailey B.A."/>
            <person name="Cohen S.P."/>
        </authorList>
    </citation>
    <scope>NUCLEOTIDE SEQUENCE [LARGE SCALE GENOMIC DNA]</scope>
    <source>
        <strain evidence="7 8">GH-12</strain>
    </source>
</reference>
<dbReference type="GO" id="GO:0000176">
    <property type="term" value="C:nuclear exosome (RNase complex)"/>
    <property type="evidence" value="ECO:0007669"/>
    <property type="project" value="UniProtKB-ARBA"/>
</dbReference>
<evidence type="ECO:0000256" key="5">
    <source>
        <dbReference type="ARBA" id="ARBA00023242"/>
    </source>
</evidence>
<dbReference type="GO" id="GO:0034475">
    <property type="term" value="P:U4 snRNA 3'-end processing"/>
    <property type="evidence" value="ECO:0007669"/>
    <property type="project" value="TreeGrafter"/>
</dbReference>
<dbReference type="Gene3D" id="3.30.230.70">
    <property type="entry name" value="GHMP Kinase, N-terminal domain"/>
    <property type="match status" value="1"/>
</dbReference>
<evidence type="ECO:0000256" key="4">
    <source>
        <dbReference type="ARBA" id="ARBA00022835"/>
    </source>
</evidence>
<keyword evidence="3" id="KW-0698">rRNA processing</keyword>
<dbReference type="InterPro" id="IPR050080">
    <property type="entry name" value="RNase_PH"/>
</dbReference>
<evidence type="ECO:0000256" key="1">
    <source>
        <dbReference type="ARBA" id="ARBA00004123"/>
    </source>
</evidence>
<evidence type="ECO:0000259" key="6">
    <source>
        <dbReference type="Pfam" id="PF01138"/>
    </source>
</evidence>